<gene>
    <name evidence="1" type="primary">jg4977</name>
    <name evidence="1" type="ORF">PAEG_LOCUS8055</name>
</gene>
<reference evidence="1" key="1">
    <citation type="submission" date="2022-03" db="EMBL/GenBank/DDBJ databases">
        <authorList>
            <person name="Lindestad O."/>
        </authorList>
    </citation>
    <scope>NUCLEOTIDE SEQUENCE</scope>
</reference>
<feature type="non-terminal residue" evidence="1">
    <location>
        <position position="46"/>
    </location>
</feature>
<accession>A0A8S4QZ94</accession>
<organism evidence="1 2">
    <name type="scientific">Pararge aegeria aegeria</name>
    <dbReference type="NCBI Taxonomy" id="348720"/>
    <lineage>
        <taxon>Eukaryota</taxon>
        <taxon>Metazoa</taxon>
        <taxon>Ecdysozoa</taxon>
        <taxon>Arthropoda</taxon>
        <taxon>Hexapoda</taxon>
        <taxon>Insecta</taxon>
        <taxon>Pterygota</taxon>
        <taxon>Neoptera</taxon>
        <taxon>Endopterygota</taxon>
        <taxon>Lepidoptera</taxon>
        <taxon>Glossata</taxon>
        <taxon>Ditrysia</taxon>
        <taxon>Papilionoidea</taxon>
        <taxon>Nymphalidae</taxon>
        <taxon>Satyrinae</taxon>
        <taxon>Satyrini</taxon>
        <taxon>Parargina</taxon>
        <taxon>Pararge</taxon>
    </lineage>
</organism>
<comment type="caution">
    <text evidence="1">The sequence shown here is derived from an EMBL/GenBank/DDBJ whole genome shotgun (WGS) entry which is preliminary data.</text>
</comment>
<keyword evidence="2" id="KW-1185">Reference proteome</keyword>
<evidence type="ECO:0000313" key="2">
    <source>
        <dbReference type="Proteomes" id="UP000838756"/>
    </source>
</evidence>
<protein>
    <submittedName>
        <fullName evidence="1">Jg4977 protein</fullName>
    </submittedName>
</protein>
<dbReference type="Proteomes" id="UP000838756">
    <property type="component" value="Unassembled WGS sequence"/>
</dbReference>
<name>A0A8S4QZ94_9NEOP</name>
<sequence>MLFLAILKNGLAYLLTRYGTINGVFLFIATGGTLFDQTGFEATQMQ</sequence>
<proteinExistence type="predicted"/>
<dbReference type="EMBL" id="CAKXAJ010023424">
    <property type="protein sequence ID" value="CAH2227700.1"/>
    <property type="molecule type" value="Genomic_DNA"/>
</dbReference>
<dbReference type="AlphaFoldDB" id="A0A8S4QZ94"/>
<evidence type="ECO:0000313" key="1">
    <source>
        <dbReference type="EMBL" id="CAH2227700.1"/>
    </source>
</evidence>